<dbReference type="EMBL" id="CP054719">
    <property type="protein sequence ID" value="QOL20401.1"/>
    <property type="molecule type" value="Genomic_DNA"/>
</dbReference>
<protein>
    <recommendedName>
        <fullName evidence="4">Lipoprotein</fullName>
    </recommendedName>
</protein>
<feature type="signal peptide" evidence="1">
    <location>
        <begin position="1"/>
        <end position="19"/>
    </location>
</feature>
<dbReference type="AlphaFoldDB" id="A0A7L9RV36"/>
<accession>A0A7L9RV36</accession>
<evidence type="ECO:0000256" key="1">
    <source>
        <dbReference type="SAM" id="SignalP"/>
    </source>
</evidence>
<organism evidence="2 3">
    <name type="scientific">Candidatus Bodocaedibacter vickermanii</name>
    <dbReference type="NCBI Taxonomy" id="2741701"/>
    <lineage>
        <taxon>Bacteria</taxon>
        <taxon>Pseudomonadati</taxon>
        <taxon>Pseudomonadota</taxon>
        <taxon>Alphaproteobacteria</taxon>
        <taxon>Holosporales</taxon>
        <taxon>Candidatus Paracaedibacteraceae</taxon>
        <taxon>Candidatus Bodocaedibacter</taxon>
    </lineage>
</organism>
<name>A0A7L9RV36_9PROT</name>
<gene>
    <name evidence="2" type="ORF">CPBP_01194</name>
</gene>
<dbReference type="PROSITE" id="PS51257">
    <property type="entry name" value="PROKAR_LIPOPROTEIN"/>
    <property type="match status" value="1"/>
</dbReference>
<keyword evidence="3" id="KW-1185">Reference proteome</keyword>
<evidence type="ECO:0000313" key="2">
    <source>
        <dbReference type="EMBL" id="QOL20401.1"/>
    </source>
</evidence>
<dbReference type="KEGG" id="pbal:CPBP_01194"/>
<sequence>MRNKFTTPLLLSTALIITACGGGSNNNSDSIQGIDSKGNPFKIDGDLPDINIRTWQAEFKKHQDQAGALPAQGDGYVVTDENELLIYKYNFKQNISGVNPFKMDRLKGILVLGGKVFVDGKRIYDIQFIQKLMNGVLTQKEMDSAAQTYGVVPKNEDKVLLDEYSKTGENPSVDIQHLAKKDNSTPEKYIPKLSTQSWEDAFKEHQNRVAKIKSDPLGNYRITTRDELLVYTPKGLMKALSKNASSQEG</sequence>
<proteinExistence type="predicted"/>
<evidence type="ECO:0000313" key="3">
    <source>
        <dbReference type="Proteomes" id="UP000594001"/>
    </source>
</evidence>
<dbReference type="Proteomes" id="UP000594001">
    <property type="component" value="Chromosome"/>
</dbReference>
<reference evidence="2 3" key="1">
    <citation type="submission" date="2020-06" db="EMBL/GenBank/DDBJ databases">
        <title>The endosymbiont of the kinetoplastid Bodo saltans is a Paracaedibacter-like alpha-proteobacterium possessing a putative toxin-antitoxin system.</title>
        <authorList>
            <person name="Midha S."/>
            <person name="Rigden D.J."/>
            <person name="Siozios S."/>
            <person name="Hurst G.D.D."/>
            <person name="Jackson A.P."/>
        </authorList>
    </citation>
    <scope>NUCLEOTIDE SEQUENCE [LARGE SCALE GENOMIC DNA]</scope>
    <source>
        <strain evidence="2">Lake Konstanz</strain>
    </source>
</reference>
<dbReference type="RefSeq" id="WP_350331948.1">
    <property type="nucleotide sequence ID" value="NZ_CP054719.1"/>
</dbReference>
<evidence type="ECO:0008006" key="4">
    <source>
        <dbReference type="Google" id="ProtNLM"/>
    </source>
</evidence>
<feature type="chain" id="PRO_5032970496" description="Lipoprotein" evidence="1">
    <location>
        <begin position="20"/>
        <end position="249"/>
    </location>
</feature>
<keyword evidence="1" id="KW-0732">Signal</keyword>